<dbReference type="OrthoDB" id="5241825at2"/>
<dbReference type="PANTHER" id="PTHR33336">
    <property type="entry name" value="QUINOL MONOOXYGENASE YGIN-RELATED"/>
    <property type="match status" value="1"/>
</dbReference>
<keyword evidence="3" id="KW-1185">Reference proteome</keyword>
<name>A0A1V2HZR0_9ACTN</name>
<sequence>MPVIVASVVPKPEHVDEVRAALLAAVPEVHQEAGCKLYSVHEGNGKFFFIEEWADDAALAAHSTSPALVEMVKRLDGLTDGGFDLSILTPLPAGNPAQGQLRP</sequence>
<evidence type="ECO:0000259" key="1">
    <source>
        <dbReference type="Pfam" id="PF03992"/>
    </source>
</evidence>
<dbReference type="AlphaFoldDB" id="A0A1V2HZR0"/>
<keyword evidence="2" id="KW-0503">Monooxygenase</keyword>
<accession>A0A1V2HZR0</accession>
<dbReference type="GO" id="GO:0004497">
    <property type="term" value="F:monooxygenase activity"/>
    <property type="evidence" value="ECO:0007669"/>
    <property type="project" value="UniProtKB-KW"/>
</dbReference>
<dbReference type="EMBL" id="MOMC01000113">
    <property type="protein sequence ID" value="ONH22269.1"/>
    <property type="molecule type" value="Genomic_DNA"/>
</dbReference>
<dbReference type="SUPFAM" id="SSF54909">
    <property type="entry name" value="Dimeric alpha+beta barrel"/>
    <property type="match status" value="1"/>
</dbReference>
<dbReference type="InterPro" id="IPR007138">
    <property type="entry name" value="ABM_dom"/>
</dbReference>
<evidence type="ECO:0000313" key="2">
    <source>
        <dbReference type="EMBL" id="ONH22269.1"/>
    </source>
</evidence>
<proteinExistence type="predicted"/>
<reference evidence="3" key="1">
    <citation type="submission" date="2016-10" db="EMBL/GenBank/DDBJ databases">
        <title>Frankia sp. NRRL B-16386 Genome sequencing.</title>
        <authorList>
            <person name="Ghodhbane-Gtari F."/>
            <person name="Swanson E."/>
            <person name="Gueddou A."/>
            <person name="Hezbri K."/>
            <person name="Ktari K."/>
            <person name="Nouioui I."/>
            <person name="Morris K."/>
            <person name="Simpson S."/>
            <person name="Abebe-Akele F."/>
            <person name="Thomas K."/>
            <person name="Gtari M."/>
            <person name="Tisa L.S."/>
        </authorList>
    </citation>
    <scope>NUCLEOTIDE SEQUENCE [LARGE SCALE GENOMIC DNA]</scope>
    <source>
        <strain evidence="3">NRRL B-16386</strain>
    </source>
</reference>
<organism evidence="2 3">
    <name type="scientific">Pseudofrankia asymbiotica</name>
    <dbReference type="NCBI Taxonomy" id="1834516"/>
    <lineage>
        <taxon>Bacteria</taxon>
        <taxon>Bacillati</taxon>
        <taxon>Actinomycetota</taxon>
        <taxon>Actinomycetes</taxon>
        <taxon>Frankiales</taxon>
        <taxon>Frankiaceae</taxon>
        <taxon>Pseudofrankia</taxon>
    </lineage>
</organism>
<dbReference type="RefSeq" id="WP_076822582.1">
    <property type="nucleotide sequence ID" value="NZ_MOMC01000113.1"/>
</dbReference>
<gene>
    <name evidence="2" type="ORF">BL253_36200</name>
</gene>
<dbReference type="Proteomes" id="UP000188929">
    <property type="component" value="Unassembled WGS sequence"/>
</dbReference>
<comment type="caution">
    <text evidence="2">The sequence shown here is derived from an EMBL/GenBank/DDBJ whole genome shotgun (WGS) entry which is preliminary data.</text>
</comment>
<dbReference type="Gene3D" id="3.30.70.100">
    <property type="match status" value="1"/>
</dbReference>
<dbReference type="PANTHER" id="PTHR33336:SF15">
    <property type="entry name" value="ABM DOMAIN-CONTAINING PROTEIN"/>
    <property type="match status" value="1"/>
</dbReference>
<feature type="domain" description="ABM" evidence="1">
    <location>
        <begin position="3"/>
        <end position="73"/>
    </location>
</feature>
<evidence type="ECO:0000313" key="3">
    <source>
        <dbReference type="Proteomes" id="UP000188929"/>
    </source>
</evidence>
<protein>
    <submittedName>
        <fullName evidence="2">Antibiotic biosynthesis monooxygenase</fullName>
    </submittedName>
</protein>
<dbReference type="InterPro" id="IPR011008">
    <property type="entry name" value="Dimeric_a/b-barrel"/>
</dbReference>
<dbReference type="Pfam" id="PF03992">
    <property type="entry name" value="ABM"/>
    <property type="match status" value="1"/>
</dbReference>
<keyword evidence="2" id="KW-0560">Oxidoreductase</keyword>
<dbReference type="InterPro" id="IPR050744">
    <property type="entry name" value="AI-2_Isomerase_LsrG"/>
</dbReference>
<dbReference type="STRING" id="1834516.BL253_36200"/>